<evidence type="ECO:0000256" key="5">
    <source>
        <dbReference type="ARBA" id="ARBA00022679"/>
    </source>
</evidence>
<evidence type="ECO:0000256" key="1">
    <source>
        <dbReference type="ARBA" id="ARBA00004496"/>
    </source>
</evidence>
<dbReference type="Proteomes" id="UP000033531">
    <property type="component" value="Unassembled WGS sequence"/>
</dbReference>
<feature type="domain" description="PTS EIIB type-4" evidence="8">
    <location>
        <begin position="2"/>
        <end position="166"/>
    </location>
</feature>
<evidence type="ECO:0000256" key="7">
    <source>
        <dbReference type="ARBA" id="ARBA00022777"/>
    </source>
</evidence>
<dbReference type="RefSeq" id="WP_046324400.1">
    <property type="nucleotide sequence ID" value="NZ_JAAEEB010000006.1"/>
</dbReference>
<dbReference type="Pfam" id="PF03830">
    <property type="entry name" value="PTSIIB_sorb"/>
    <property type="match status" value="1"/>
</dbReference>
<dbReference type="GO" id="GO:0016301">
    <property type="term" value="F:kinase activity"/>
    <property type="evidence" value="ECO:0007669"/>
    <property type="project" value="UniProtKB-KW"/>
</dbReference>
<dbReference type="GO" id="GO:0005737">
    <property type="term" value="C:cytoplasm"/>
    <property type="evidence" value="ECO:0007669"/>
    <property type="project" value="UniProtKB-SubCell"/>
</dbReference>
<dbReference type="EMBL" id="JXLI01000008">
    <property type="protein sequence ID" value="KJY57408.1"/>
    <property type="molecule type" value="Genomic_DNA"/>
</dbReference>
<dbReference type="SUPFAM" id="SSF52728">
    <property type="entry name" value="PTS IIb component"/>
    <property type="match status" value="1"/>
</dbReference>
<dbReference type="HOGENOM" id="CLU_116175_2_1_9"/>
<gene>
    <name evidence="9" type="ORF">JF74_04350</name>
</gene>
<comment type="subcellular location">
    <subcellularLocation>
        <location evidence="1">Cytoplasm</location>
    </subcellularLocation>
</comment>
<dbReference type="PATRIC" id="fig|1218507.3.peg.603"/>
<keyword evidence="6" id="KW-0598">Phosphotransferase system</keyword>
<dbReference type="InterPro" id="IPR004720">
    <property type="entry name" value="PTS_IIB_sorbose-sp"/>
</dbReference>
<keyword evidence="4" id="KW-0762">Sugar transport</keyword>
<sequence>MTNPNIVAVRLDERLIHGQGRLWISNLGVNLVIVANDEVAKSSIQQTLMKSLLPDSIGVRFFTIAETIDKIFKAAPQQSIFIIVKTAADTLKLVEGGVPIKKLNVGNIHFKDGKTKVTNYISVDKEDMTAFKTMRDKYQIDFNTRVTPIGNEVGSDFNLNKYVDDWKGE</sequence>
<keyword evidence="3" id="KW-0963">Cytoplasm</keyword>
<protein>
    <submittedName>
        <fullName evidence="9">PTS Man IIB</fullName>
    </submittedName>
</protein>
<evidence type="ECO:0000259" key="8">
    <source>
        <dbReference type="PROSITE" id="PS51101"/>
    </source>
</evidence>
<dbReference type="STRING" id="1218507.JF74_04350"/>
<accession>A0A0F4LGF4</accession>
<dbReference type="PROSITE" id="PS51101">
    <property type="entry name" value="PTS_EIIB_TYPE_4"/>
    <property type="match status" value="1"/>
</dbReference>
<evidence type="ECO:0000313" key="9">
    <source>
        <dbReference type="EMBL" id="KJY57408.1"/>
    </source>
</evidence>
<proteinExistence type="predicted"/>
<keyword evidence="2" id="KW-0813">Transport</keyword>
<dbReference type="Gene3D" id="3.40.35.10">
    <property type="entry name" value="Phosphotransferase system, sorbose subfamily IIB component"/>
    <property type="match status" value="1"/>
</dbReference>
<keyword evidence="5" id="KW-0808">Transferase</keyword>
<name>A0A0F4LGF4_9LACO</name>
<comment type="caution">
    <text evidence="9">The sequence shown here is derived from an EMBL/GenBank/DDBJ whole genome shotgun (WGS) entry which is preliminary data.</text>
</comment>
<evidence type="ECO:0000256" key="6">
    <source>
        <dbReference type="ARBA" id="ARBA00022683"/>
    </source>
</evidence>
<organism evidence="9 10">
    <name type="scientific">Lactobacillus melliventris</name>
    <dbReference type="NCBI Taxonomy" id="1218507"/>
    <lineage>
        <taxon>Bacteria</taxon>
        <taxon>Bacillati</taxon>
        <taxon>Bacillota</taxon>
        <taxon>Bacilli</taxon>
        <taxon>Lactobacillales</taxon>
        <taxon>Lactobacillaceae</taxon>
        <taxon>Lactobacillus</taxon>
    </lineage>
</organism>
<evidence type="ECO:0000256" key="2">
    <source>
        <dbReference type="ARBA" id="ARBA00022448"/>
    </source>
</evidence>
<dbReference type="GO" id="GO:0009401">
    <property type="term" value="P:phosphoenolpyruvate-dependent sugar phosphotransferase system"/>
    <property type="evidence" value="ECO:0007669"/>
    <property type="project" value="UniProtKB-KW"/>
</dbReference>
<evidence type="ECO:0000256" key="4">
    <source>
        <dbReference type="ARBA" id="ARBA00022597"/>
    </source>
</evidence>
<evidence type="ECO:0000256" key="3">
    <source>
        <dbReference type="ARBA" id="ARBA00022490"/>
    </source>
</evidence>
<dbReference type="InterPro" id="IPR036667">
    <property type="entry name" value="PTS_IIB_sorbose-sp_sf"/>
</dbReference>
<evidence type="ECO:0000313" key="10">
    <source>
        <dbReference type="Proteomes" id="UP000033531"/>
    </source>
</evidence>
<dbReference type="GO" id="GO:0008982">
    <property type="term" value="F:protein-N(PI)-phosphohistidine-sugar phosphotransferase activity"/>
    <property type="evidence" value="ECO:0007669"/>
    <property type="project" value="InterPro"/>
</dbReference>
<keyword evidence="7" id="KW-0418">Kinase</keyword>
<dbReference type="OrthoDB" id="9788818at2"/>
<reference evidence="9 10" key="1">
    <citation type="submission" date="2015-01" db="EMBL/GenBank/DDBJ databases">
        <title>Comparative genomics of the lactic acid bacteria isolated from the honey bee gut.</title>
        <authorList>
            <person name="Ellegaard K.M."/>
            <person name="Tamarit D."/>
            <person name="Javelind E."/>
            <person name="Olofsson T."/>
            <person name="Andersson S.G."/>
            <person name="Vasquez A."/>
        </authorList>
    </citation>
    <scope>NUCLEOTIDE SEQUENCE [LARGE SCALE GENOMIC DNA]</scope>
    <source>
        <strain evidence="9 10">Hma8</strain>
    </source>
</reference>
<dbReference type="AlphaFoldDB" id="A0A0F4LGF4"/>